<comment type="caution">
    <text evidence="2">The sequence shown here is derived from an EMBL/GenBank/DDBJ whole genome shotgun (WGS) entry which is preliminary data.</text>
</comment>
<name>A0A7J8YST9_GOSAI</name>
<dbReference type="Pfam" id="PF05641">
    <property type="entry name" value="Agenet"/>
    <property type="match status" value="1"/>
</dbReference>
<dbReference type="SMART" id="SM00743">
    <property type="entry name" value="Agenet"/>
    <property type="match status" value="1"/>
</dbReference>
<dbReference type="InterPro" id="IPR014002">
    <property type="entry name" value="Agenet_dom_plant"/>
</dbReference>
<evidence type="ECO:0000313" key="2">
    <source>
        <dbReference type="EMBL" id="MBA0702079.1"/>
    </source>
</evidence>
<feature type="domain" description="Agenet" evidence="1">
    <location>
        <begin position="60"/>
        <end position="116"/>
    </location>
</feature>
<dbReference type="Proteomes" id="UP000593577">
    <property type="component" value="Unassembled WGS sequence"/>
</dbReference>
<dbReference type="EMBL" id="JABFAA010348955">
    <property type="protein sequence ID" value="MBA0702079.1"/>
    <property type="molecule type" value="Genomic_DNA"/>
</dbReference>
<keyword evidence="3" id="KW-1185">Reference proteome</keyword>
<evidence type="ECO:0000313" key="3">
    <source>
        <dbReference type="Proteomes" id="UP000593577"/>
    </source>
</evidence>
<gene>
    <name evidence="2" type="ORF">Goari_022749</name>
</gene>
<dbReference type="CDD" id="cd20406">
    <property type="entry name" value="Tudor_Agenet_AtDUF_rpt2_4"/>
    <property type="match status" value="1"/>
</dbReference>
<dbReference type="PANTHER" id="PTHR31917:SF80">
    <property type="entry name" value="AGENET DOMAIN-CONTAINING PROTEIN-RELATED"/>
    <property type="match status" value="1"/>
</dbReference>
<evidence type="ECO:0000259" key="1">
    <source>
        <dbReference type="SMART" id="SM00743"/>
    </source>
</evidence>
<sequence>MRCAVLHELKSLHTCNRVPQLRSVTARQGSEVLDEAGAKALRETFHAFDIGPPAPRETTRKFKFGEEVDAFHNDGWWEGEITKELENGNFHVYFKRSKEQLEFREDKLRLHREWLNGSWVPPLEEAEQVQEVNSIVSLDFF</sequence>
<dbReference type="PANTHER" id="PTHR31917">
    <property type="entry name" value="AGENET DOMAIN-CONTAINING PROTEIN-RELATED"/>
    <property type="match status" value="1"/>
</dbReference>
<dbReference type="InterPro" id="IPR008395">
    <property type="entry name" value="Agenet-like_dom"/>
</dbReference>
<dbReference type="AlphaFoldDB" id="A0A7J8YST9"/>
<protein>
    <recommendedName>
        <fullName evidence="1">Agenet domain-containing protein</fullName>
    </recommendedName>
</protein>
<organism evidence="2 3">
    <name type="scientific">Gossypium aridum</name>
    <name type="common">American cotton</name>
    <name type="synonym">Erioxylum aridum</name>
    <dbReference type="NCBI Taxonomy" id="34290"/>
    <lineage>
        <taxon>Eukaryota</taxon>
        <taxon>Viridiplantae</taxon>
        <taxon>Streptophyta</taxon>
        <taxon>Embryophyta</taxon>
        <taxon>Tracheophyta</taxon>
        <taxon>Spermatophyta</taxon>
        <taxon>Magnoliopsida</taxon>
        <taxon>eudicotyledons</taxon>
        <taxon>Gunneridae</taxon>
        <taxon>Pentapetalae</taxon>
        <taxon>rosids</taxon>
        <taxon>malvids</taxon>
        <taxon>Malvales</taxon>
        <taxon>Malvaceae</taxon>
        <taxon>Malvoideae</taxon>
        <taxon>Gossypium</taxon>
    </lineage>
</organism>
<accession>A0A7J8YST9</accession>
<reference evidence="2 3" key="1">
    <citation type="journal article" date="2019" name="Genome Biol. Evol.">
        <title>Insights into the evolution of the New World diploid cottons (Gossypium, subgenus Houzingenia) based on genome sequencing.</title>
        <authorList>
            <person name="Grover C.E."/>
            <person name="Arick M.A. 2nd"/>
            <person name="Thrash A."/>
            <person name="Conover J.L."/>
            <person name="Sanders W.S."/>
            <person name="Peterson D.G."/>
            <person name="Frelichowski J.E."/>
            <person name="Scheffler J.A."/>
            <person name="Scheffler B.E."/>
            <person name="Wendel J.F."/>
        </authorList>
    </citation>
    <scope>NUCLEOTIDE SEQUENCE [LARGE SCALE GENOMIC DNA]</scope>
    <source>
        <strain evidence="2">185</strain>
        <tissue evidence="2">Leaf</tissue>
    </source>
</reference>
<proteinExistence type="predicted"/>